<dbReference type="InterPro" id="IPR050662">
    <property type="entry name" value="Sec-metab_biosynth-thioest"/>
</dbReference>
<dbReference type="PANTHER" id="PTHR23131">
    <property type="entry name" value="ENDORIBONUCLEASE LACTB2"/>
    <property type="match status" value="1"/>
</dbReference>
<dbReference type="InterPro" id="IPR036388">
    <property type="entry name" value="WH-like_DNA-bd_sf"/>
</dbReference>
<keyword evidence="9" id="KW-1185">Reference proteome</keyword>
<dbReference type="Gene3D" id="1.10.10.10">
    <property type="entry name" value="Winged helix-like DNA-binding domain superfamily/Winged helix DNA-binding domain"/>
    <property type="match status" value="1"/>
</dbReference>
<dbReference type="OrthoDB" id="17458at2759"/>
<evidence type="ECO:0000313" key="9">
    <source>
        <dbReference type="Proteomes" id="UP000799439"/>
    </source>
</evidence>
<dbReference type="SMART" id="SM00849">
    <property type="entry name" value="Lactamase_B"/>
    <property type="match status" value="1"/>
</dbReference>
<comment type="catalytic activity">
    <reaction evidence="6">
        <text>(3R)-atrochrysone 2-carbonyl-[ACP] + H2O = (3R)-atrochrysone 2-carboxylate + holo-[ACP] + H(+)</text>
        <dbReference type="Rhea" id="RHEA:64236"/>
        <dbReference type="Rhea" id="RHEA-COMP:9685"/>
        <dbReference type="Rhea" id="RHEA-COMP:20479"/>
        <dbReference type="ChEBI" id="CHEBI:15377"/>
        <dbReference type="ChEBI" id="CHEBI:15378"/>
        <dbReference type="ChEBI" id="CHEBI:64479"/>
        <dbReference type="ChEBI" id="CHEBI:234107"/>
        <dbReference type="ChEBI" id="CHEBI:234110"/>
    </reaction>
    <physiologicalReaction direction="left-to-right" evidence="6">
        <dbReference type="Rhea" id="RHEA:64237"/>
    </physiologicalReaction>
</comment>
<dbReference type="InterPro" id="IPR001279">
    <property type="entry name" value="Metallo-B-lactamas"/>
</dbReference>
<dbReference type="CDD" id="cd07722">
    <property type="entry name" value="LACTB2-like_MBL-fold"/>
    <property type="match status" value="1"/>
</dbReference>
<reference evidence="8" key="1">
    <citation type="journal article" date="2020" name="Stud. Mycol.">
        <title>101 Dothideomycetes genomes: a test case for predicting lifestyles and emergence of pathogens.</title>
        <authorList>
            <person name="Haridas S."/>
            <person name="Albert R."/>
            <person name="Binder M."/>
            <person name="Bloem J."/>
            <person name="Labutti K."/>
            <person name="Salamov A."/>
            <person name="Andreopoulos B."/>
            <person name="Baker S."/>
            <person name="Barry K."/>
            <person name="Bills G."/>
            <person name="Bluhm B."/>
            <person name="Cannon C."/>
            <person name="Castanera R."/>
            <person name="Culley D."/>
            <person name="Daum C."/>
            <person name="Ezra D."/>
            <person name="Gonzalez J."/>
            <person name="Henrissat B."/>
            <person name="Kuo A."/>
            <person name="Liang C."/>
            <person name="Lipzen A."/>
            <person name="Lutzoni F."/>
            <person name="Magnuson J."/>
            <person name="Mondo S."/>
            <person name="Nolan M."/>
            <person name="Ohm R."/>
            <person name="Pangilinan J."/>
            <person name="Park H.-J."/>
            <person name="Ramirez L."/>
            <person name="Alfaro M."/>
            <person name="Sun H."/>
            <person name="Tritt A."/>
            <person name="Yoshinaga Y."/>
            <person name="Zwiers L.-H."/>
            <person name="Turgeon B."/>
            <person name="Goodwin S."/>
            <person name="Spatafora J."/>
            <person name="Crous P."/>
            <person name="Grigoriev I."/>
        </authorList>
    </citation>
    <scope>NUCLEOTIDE SEQUENCE</scope>
    <source>
        <strain evidence="8">CBS 260.36</strain>
    </source>
</reference>
<proteinExistence type="inferred from homology"/>
<gene>
    <name evidence="8" type="ORF">K461DRAFT_238450</name>
</gene>
<keyword evidence="5" id="KW-0862">Zinc</keyword>
<name>A0A9P4J4P3_9PEZI</name>
<evidence type="ECO:0000313" key="8">
    <source>
        <dbReference type="EMBL" id="KAF2155011.1"/>
    </source>
</evidence>
<keyword evidence="3" id="KW-0479">Metal-binding</keyword>
<keyword evidence="4" id="KW-0378">Hydrolase</keyword>
<dbReference type="InterPro" id="IPR036866">
    <property type="entry name" value="RibonucZ/Hydroxyglut_hydro"/>
</dbReference>
<dbReference type="EMBL" id="ML996083">
    <property type="protein sequence ID" value="KAF2155011.1"/>
    <property type="molecule type" value="Genomic_DNA"/>
</dbReference>
<dbReference type="Proteomes" id="UP000799439">
    <property type="component" value="Unassembled WGS sequence"/>
</dbReference>
<dbReference type="SUPFAM" id="SSF56281">
    <property type="entry name" value="Metallo-hydrolase/oxidoreductase"/>
    <property type="match status" value="1"/>
</dbReference>
<dbReference type="GO" id="GO:0044550">
    <property type="term" value="P:secondary metabolite biosynthetic process"/>
    <property type="evidence" value="ECO:0007669"/>
    <property type="project" value="TreeGrafter"/>
</dbReference>
<dbReference type="GO" id="GO:0046872">
    <property type="term" value="F:metal ion binding"/>
    <property type="evidence" value="ECO:0007669"/>
    <property type="project" value="UniProtKB-KW"/>
</dbReference>
<sequence length="284" mass="31814">MFRKMASSLVSLPEVERLSPRVIRILGGNPGKYTLQGTNTYLVGTGKSRLLLDTGEGKPAWAISLKKVLDQENASIERTILTHWHHDHVGGIQDVLALSPNCPIHKNRPDQGQSDIEDGQTFETEGATLRAFFSPGHTVDHMAFVLDEENAMFTGDNVLGQGTAVFEDLKTYMDSLEKMQSAFSGRAYPGHGPVLEDGKAKVQEYIKHRMEREQQILGVLNDQPHDRDEGWTSMEMVKVIYKDYPEHLHGPAEGSVMHVLKKLEREGRATQDGKLWSLVSKERL</sequence>
<evidence type="ECO:0000256" key="2">
    <source>
        <dbReference type="ARBA" id="ARBA00006759"/>
    </source>
</evidence>
<evidence type="ECO:0000256" key="3">
    <source>
        <dbReference type="ARBA" id="ARBA00022723"/>
    </source>
</evidence>
<dbReference type="GO" id="GO:0016787">
    <property type="term" value="F:hydrolase activity"/>
    <property type="evidence" value="ECO:0007669"/>
    <property type="project" value="UniProtKB-KW"/>
</dbReference>
<evidence type="ECO:0000259" key="7">
    <source>
        <dbReference type="SMART" id="SM00849"/>
    </source>
</evidence>
<evidence type="ECO:0000256" key="6">
    <source>
        <dbReference type="ARBA" id="ARBA00050605"/>
    </source>
</evidence>
<comment type="cofactor">
    <cofactor evidence="1">
        <name>Zn(2+)</name>
        <dbReference type="ChEBI" id="CHEBI:29105"/>
    </cofactor>
</comment>
<comment type="caution">
    <text evidence="8">The sequence shown here is derived from an EMBL/GenBank/DDBJ whole genome shotgun (WGS) entry which is preliminary data.</text>
</comment>
<dbReference type="FunFam" id="3.60.15.10:FF:000041">
    <property type="entry name" value="Metallo-beta-lactamase domain protein"/>
    <property type="match status" value="1"/>
</dbReference>
<protein>
    <submittedName>
        <fullName evidence="8">Metallo-beta-lactamase superfamily protein</fullName>
    </submittedName>
</protein>
<dbReference type="PANTHER" id="PTHR23131:SF0">
    <property type="entry name" value="ENDORIBONUCLEASE LACTB2"/>
    <property type="match status" value="1"/>
</dbReference>
<dbReference type="FunFam" id="1.10.10.10:FF:000328">
    <property type="entry name" value="Lactamase beta 2"/>
    <property type="match status" value="1"/>
</dbReference>
<dbReference type="InterPro" id="IPR047921">
    <property type="entry name" value="LACTB2-like_MBL-fold"/>
</dbReference>
<accession>A0A9P4J4P3</accession>
<evidence type="ECO:0000256" key="4">
    <source>
        <dbReference type="ARBA" id="ARBA00022801"/>
    </source>
</evidence>
<comment type="similarity">
    <text evidence="2">Belongs to the metallo-beta-lactamase superfamily. Glyoxalase II family.</text>
</comment>
<evidence type="ECO:0000256" key="5">
    <source>
        <dbReference type="ARBA" id="ARBA00022833"/>
    </source>
</evidence>
<dbReference type="Gene3D" id="3.60.15.10">
    <property type="entry name" value="Ribonuclease Z/Hydroxyacylglutathione hydrolase-like"/>
    <property type="match status" value="1"/>
</dbReference>
<feature type="domain" description="Metallo-beta-lactamase" evidence="7">
    <location>
        <begin position="37"/>
        <end position="191"/>
    </location>
</feature>
<organism evidence="8 9">
    <name type="scientific">Myriangium duriaei CBS 260.36</name>
    <dbReference type="NCBI Taxonomy" id="1168546"/>
    <lineage>
        <taxon>Eukaryota</taxon>
        <taxon>Fungi</taxon>
        <taxon>Dikarya</taxon>
        <taxon>Ascomycota</taxon>
        <taxon>Pezizomycotina</taxon>
        <taxon>Dothideomycetes</taxon>
        <taxon>Dothideomycetidae</taxon>
        <taxon>Myriangiales</taxon>
        <taxon>Myriangiaceae</taxon>
        <taxon>Myriangium</taxon>
    </lineage>
</organism>
<evidence type="ECO:0000256" key="1">
    <source>
        <dbReference type="ARBA" id="ARBA00001947"/>
    </source>
</evidence>
<dbReference type="AlphaFoldDB" id="A0A9P4J4P3"/>
<dbReference type="Pfam" id="PF17778">
    <property type="entry name" value="WHD_BLACT"/>
    <property type="match status" value="1"/>
</dbReference>
<dbReference type="Pfam" id="PF00753">
    <property type="entry name" value="Lactamase_B"/>
    <property type="match status" value="1"/>
</dbReference>
<dbReference type="InterPro" id="IPR041516">
    <property type="entry name" value="LACTB2_WH"/>
</dbReference>